<evidence type="ECO:0000313" key="3">
    <source>
        <dbReference type="EMBL" id="PIC52137.1"/>
    </source>
</evidence>
<proteinExistence type="predicted"/>
<gene>
    <name evidence="3" type="primary">Cnig_chr_I.g2364</name>
    <name evidence="3" type="ORF">B9Z55_002364</name>
</gene>
<dbReference type="InterPro" id="IPR043504">
    <property type="entry name" value="Peptidase_S1_PA_chymotrypsin"/>
</dbReference>
<dbReference type="InterPro" id="IPR009003">
    <property type="entry name" value="Peptidase_S1_PA"/>
</dbReference>
<feature type="chain" id="PRO_5013935896" evidence="2">
    <location>
        <begin position="18"/>
        <end position="219"/>
    </location>
</feature>
<dbReference type="OrthoDB" id="10380929at2759"/>
<dbReference type="AlphaFoldDB" id="A0A2G5VK85"/>
<evidence type="ECO:0000256" key="2">
    <source>
        <dbReference type="SAM" id="SignalP"/>
    </source>
</evidence>
<evidence type="ECO:0000313" key="4">
    <source>
        <dbReference type="Proteomes" id="UP000230233"/>
    </source>
</evidence>
<dbReference type="EMBL" id="PDUG01000001">
    <property type="protein sequence ID" value="PIC52137.1"/>
    <property type="molecule type" value="Genomic_DNA"/>
</dbReference>
<feature type="region of interest" description="Disordered" evidence="1">
    <location>
        <begin position="25"/>
        <end position="46"/>
    </location>
</feature>
<dbReference type="InterPro" id="IPR005514">
    <property type="entry name" value="DUF316"/>
</dbReference>
<sequence length="219" mass="24441">MRISILILSCLLSFSVSDKLSETEDEERSKQCGRAIDPKSSSNDELSPWSVRLQLKPFFVAASLISKRHVMTSGLALMEKEDNGATWKWKMDESEVDLKTCNDGVMEAPTDSITVDLQACSNHFLCPWMARIPVKSMRYIGSCESDKISSGIILIEMEKDIPDDSSYFTPVCLPDSSDVVVDGEDLQAHQASHLNFNPVIQIVSAKVLKFSIPNFFEIL</sequence>
<reference evidence="4" key="1">
    <citation type="submission" date="2017-10" db="EMBL/GenBank/DDBJ databases">
        <title>Rapid genome shrinkage in a self-fertile nematode reveals novel sperm competition proteins.</title>
        <authorList>
            <person name="Yin D."/>
            <person name="Schwarz E.M."/>
            <person name="Thomas C.G."/>
            <person name="Felde R.L."/>
            <person name="Korf I.F."/>
            <person name="Cutter A.D."/>
            <person name="Schartner C.M."/>
            <person name="Ralston E.J."/>
            <person name="Meyer B.J."/>
            <person name="Haag E.S."/>
        </authorList>
    </citation>
    <scope>NUCLEOTIDE SEQUENCE [LARGE SCALE GENOMIC DNA]</scope>
    <source>
        <strain evidence="4">JU1422</strain>
    </source>
</reference>
<dbReference type="SUPFAM" id="SSF50494">
    <property type="entry name" value="Trypsin-like serine proteases"/>
    <property type="match status" value="1"/>
</dbReference>
<protein>
    <submittedName>
        <fullName evidence="3">Uncharacterized protein</fullName>
    </submittedName>
</protein>
<feature type="signal peptide" evidence="2">
    <location>
        <begin position="1"/>
        <end position="17"/>
    </location>
</feature>
<evidence type="ECO:0000256" key="1">
    <source>
        <dbReference type="SAM" id="MobiDB-lite"/>
    </source>
</evidence>
<dbReference type="Pfam" id="PF03761">
    <property type="entry name" value="DUF316"/>
    <property type="match status" value="1"/>
</dbReference>
<comment type="caution">
    <text evidence="3">The sequence shown here is derived from an EMBL/GenBank/DDBJ whole genome shotgun (WGS) entry which is preliminary data.</text>
</comment>
<dbReference type="Proteomes" id="UP000230233">
    <property type="component" value="Chromosome I"/>
</dbReference>
<keyword evidence="2" id="KW-0732">Signal</keyword>
<dbReference type="Gene3D" id="2.40.10.10">
    <property type="entry name" value="Trypsin-like serine proteases"/>
    <property type="match status" value="1"/>
</dbReference>
<dbReference type="PANTHER" id="PTHR22596:SF7">
    <property type="entry name" value="PEPTIDASE S1 DOMAIN-CONTAINING PROTEIN"/>
    <property type="match status" value="1"/>
</dbReference>
<accession>A0A2G5VK85</accession>
<dbReference type="PANTHER" id="PTHR22596">
    <property type="entry name" value="TRYPSIN-LIKE PROTEASE PROTEIN 6"/>
    <property type="match status" value="1"/>
</dbReference>
<keyword evidence="4" id="KW-1185">Reference proteome</keyword>
<name>A0A2G5VK85_9PELO</name>
<organism evidence="3 4">
    <name type="scientific">Caenorhabditis nigoni</name>
    <dbReference type="NCBI Taxonomy" id="1611254"/>
    <lineage>
        <taxon>Eukaryota</taxon>
        <taxon>Metazoa</taxon>
        <taxon>Ecdysozoa</taxon>
        <taxon>Nematoda</taxon>
        <taxon>Chromadorea</taxon>
        <taxon>Rhabditida</taxon>
        <taxon>Rhabditina</taxon>
        <taxon>Rhabditomorpha</taxon>
        <taxon>Rhabditoidea</taxon>
        <taxon>Rhabditidae</taxon>
        <taxon>Peloderinae</taxon>
        <taxon>Caenorhabditis</taxon>
    </lineage>
</organism>